<gene>
    <name evidence="1" type="ORF">BKA67DRAFT_139810</name>
</gene>
<dbReference type="AlphaFoldDB" id="A0A9P8RJP8"/>
<dbReference type="GeneID" id="70123950"/>
<proteinExistence type="predicted"/>
<dbReference type="RefSeq" id="XP_045951119.1">
    <property type="nucleotide sequence ID" value="XM_046095057.1"/>
</dbReference>
<dbReference type="Proteomes" id="UP000758603">
    <property type="component" value="Unassembled WGS sequence"/>
</dbReference>
<sequence length="328" mass="36284">MAALFVAPFKGDWTMWTWLQDVLPCPSDLILLVVAQRFSTTATAVDVRSQKVIVEVQMHPPNDLHNSTKTLLRQEWPLIELLPRPNESFVLRLGDVPLKHKATLLVNLRSSNPPGSVVAPFAITSITLRARQSFALNKPLSSMPKGSSSMPSSSTAASLVHPLLRTPVETVALPRFRHGAHWHACPAQPSKPKKFIPLSILRSRQNAIIKEETAELTLKSPSPLLYTRPIASTSESGEKTYGPKTWHYPLTAGNVSYGEMRMFSDGIEGVREQTNQVTDQAAKAFGEDSEQFRQIKEKMEGAFTQLLITLQGFDDDKTSALFGVSRTA</sequence>
<dbReference type="EMBL" id="JAGPXC010000014">
    <property type="protein sequence ID" value="KAH6640045.1"/>
    <property type="molecule type" value="Genomic_DNA"/>
</dbReference>
<name>A0A9P8RJP8_9PEZI</name>
<keyword evidence="2" id="KW-1185">Reference proteome</keyword>
<comment type="caution">
    <text evidence="1">The sequence shown here is derived from an EMBL/GenBank/DDBJ whole genome shotgun (WGS) entry which is preliminary data.</text>
</comment>
<accession>A0A9P8RJP8</accession>
<evidence type="ECO:0000313" key="2">
    <source>
        <dbReference type="Proteomes" id="UP000758603"/>
    </source>
</evidence>
<organism evidence="1 2">
    <name type="scientific">Truncatella angustata</name>
    <dbReference type="NCBI Taxonomy" id="152316"/>
    <lineage>
        <taxon>Eukaryota</taxon>
        <taxon>Fungi</taxon>
        <taxon>Dikarya</taxon>
        <taxon>Ascomycota</taxon>
        <taxon>Pezizomycotina</taxon>
        <taxon>Sordariomycetes</taxon>
        <taxon>Xylariomycetidae</taxon>
        <taxon>Amphisphaeriales</taxon>
        <taxon>Sporocadaceae</taxon>
        <taxon>Truncatella</taxon>
    </lineage>
</organism>
<reference evidence="1" key="1">
    <citation type="journal article" date="2021" name="Nat. Commun.">
        <title>Genetic determinants of endophytism in the Arabidopsis root mycobiome.</title>
        <authorList>
            <person name="Mesny F."/>
            <person name="Miyauchi S."/>
            <person name="Thiergart T."/>
            <person name="Pickel B."/>
            <person name="Atanasova L."/>
            <person name="Karlsson M."/>
            <person name="Huettel B."/>
            <person name="Barry K.W."/>
            <person name="Haridas S."/>
            <person name="Chen C."/>
            <person name="Bauer D."/>
            <person name="Andreopoulos W."/>
            <person name="Pangilinan J."/>
            <person name="LaButti K."/>
            <person name="Riley R."/>
            <person name="Lipzen A."/>
            <person name="Clum A."/>
            <person name="Drula E."/>
            <person name="Henrissat B."/>
            <person name="Kohler A."/>
            <person name="Grigoriev I.V."/>
            <person name="Martin F.M."/>
            <person name="Hacquard S."/>
        </authorList>
    </citation>
    <scope>NUCLEOTIDE SEQUENCE</scope>
    <source>
        <strain evidence="1">MPI-SDFR-AT-0073</strain>
    </source>
</reference>
<evidence type="ECO:0000313" key="1">
    <source>
        <dbReference type="EMBL" id="KAH6640045.1"/>
    </source>
</evidence>
<protein>
    <submittedName>
        <fullName evidence="1">Uncharacterized protein</fullName>
    </submittedName>
</protein>